<protein>
    <submittedName>
        <fullName evidence="1">Uncharacterized protein</fullName>
    </submittedName>
</protein>
<evidence type="ECO:0000313" key="1">
    <source>
        <dbReference type="EMBL" id="DAF49001.1"/>
    </source>
</evidence>
<name>A0A8S5SDG2_9CAUD</name>
<organism evidence="1">
    <name type="scientific">Siphoviridae sp. ctnpt50</name>
    <dbReference type="NCBI Taxonomy" id="2827941"/>
    <lineage>
        <taxon>Viruses</taxon>
        <taxon>Duplodnaviria</taxon>
        <taxon>Heunggongvirae</taxon>
        <taxon>Uroviricota</taxon>
        <taxon>Caudoviricetes</taxon>
    </lineage>
</organism>
<reference evidence="1" key="1">
    <citation type="journal article" date="2021" name="Proc. Natl. Acad. Sci. U.S.A.">
        <title>A Catalog of Tens of Thousands of Viruses from Human Metagenomes Reveals Hidden Associations with Chronic Diseases.</title>
        <authorList>
            <person name="Tisza M.J."/>
            <person name="Buck C.B."/>
        </authorList>
    </citation>
    <scope>NUCLEOTIDE SEQUENCE</scope>
    <source>
        <strain evidence="1">Ctnpt50</strain>
    </source>
</reference>
<sequence length="139" mass="16299">MIKFVKHGSSDYPEKEEYKTLEELLEAKKEYLYDGEIFATNEDGEYLMKSSTQLRRWFVLGRVYNINLKDLLPKYDEVFSKNGLMIIYAVMNFSKHADIIQGLFLNKKNAEKYAKKLESDDAGNNYLNLGVFEFRVLDV</sequence>
<accession>A0A8S5SDG2</accession>
<dbReference type="EMBL" id="BK032577">
    <property type="protein sequence ID" value="DAF49001.1"/>
    <property type="molecule type" value="Genomic_DNA"/>
</dbReference>
<proteinExistence type="predicted"/>